<dbReference type="EMBL" id="JBHSDT010000008">
    <property type="protein sequence ID" value="MFC4404814.1"/>
    <property type="molecule type" value="Genomic_DNA"/>
</dbReference>
<gene>
    <name evidence="2" type="ORF">ACFOY7_17220</name>
</gene>
<name>A0ABV8X3G7_9BACI</name>
<dbReference type="InterPro" id="IPR050266">
    <property type="entry name" value="AB_hydrolase_sf"/>
</dbReference>
<organism evidence="2 3">
    <name type="scientific">Gracilibacillus xinjiangensis</name>
    <dbReference type="NCBI Taxonomy" id="1193282"/>
    <lineage>
        <taxon>Bacteria</taxon>
        <taxon>Bacillati</taxon>
        <taxon>Bacillota</taxon>
        <taxon>Bacilli</taxon>
        <taxon>Bacillales</taxon>
        <taxon>Bacillaceae</taxon>
        <taxon>Gracilibacillus</taxon>
    </lineage>
</organism>
<accession>A0ABV8X3G7</accession>
<proteinExistence type="predicted"/>
<keyword evidence="2" id="KW-0378">Hydrolase</keyword>
<protein>
    <submittedName>
        <fullName evidence="2">Alpha/beta fold hydrolase</fullName>
    </submittedName>
</protein>
<dbReference type="SUPFAM" id="SSF53474">
    <property type="entry name" value="alpha/beta-Hydrolases"/>
    <property type="match status" value="1"/>
</dbReference>
<dbReference type="PRINTS" id="PR00412">
    <property type="entry name" value="EPOXHYDRLASE"/>
</dbReference>
<evidence type="ECO:0000313" key="3">
    <source>
        <dbReference type="Proteomes" id="UP001595882"/>
    </source>
</evidence>
<comment type="caution">
    <text evidence="2">The sequence shown here is derived from an EMBL/GenBank/DDBJ whole genome shotgun (WGS) entry which is preliminary data.</text>
</comment>
<dbReference type="Gene3D" id="3.40.50.1820">
    <property type="entry name" value="alpha/beta hydrolase"/>
    <property type="match status" value="1"/>
</dbReference>
<reference evidence="3" key="1">
    <citation type="journal article" date="2019" name="Int. J. Syst. Evol. Microbiol.">
        <title>The Global Catalogue of Microorganisms (GCM) 10K type strain sequencing project: providing services to taxonomists for standard genome sequencing and annotation.</title>
        <authorList>
            <consortium name="The Broad Institute Genomics Platform"/>
            <consortium name="The Broad Institute Genome Sequencing Center for Infectious Disease"/>
            <person name="Wu L."/>
            <person name="Ma J."/>
        </authorList>
    </citation>
    <scope>NUCLEOTIDE SEQUENCE [LARGE SCALE GENOMIC DNA]</scope>
    <source>
        <strain evidence="3">CCUG 37865</strain>
    </source>
</reference>
<dbReference type="InterPro" id="IPR000073">
    <property type="entry name" value="AB_hydrolase_1"/>
</dbReference>
<dbReference type="PRINTS" id="PR00111">
    <property type="entry name" value="ABHYDROLASE"/>
</dbReference>
<dbReference type="PANTHER" id="PTHR43798:SF33">
    <property type="entry name" value="HYDROLASE, PUTATIVE (AFU_ORTHOLOGUE AFUA_2G14860)-RELATED"/>
    <property type="match status" value="1"/>
</dbReference>
<feature type="domain" description="AB hydrolase-1" evidence="1">
    <location>
        <begin position="27"/>
        <end position="255"/>
    </location>
</feature>
<sequence length="271" mass="31683">MTNIRYKEHLICYDLHHSTEIKQPKYILLLHGFLASKYCFRNMIPSLTKHYHVITMDIPPFGESSKKKNNLYTYDHMVEAIISLLDHLEINQITLMGHSMGGQIALRCSCSHRERVDKLFLLAPCSFMHRSPIFARLVSYNPLAPYIVKKFLRNKGVYEILRQCLYNDQLITREMIEKYKEPFQDNAIFHSIMTWLKDHQGDLLEEQLNTINVPCTIFWGKEDLILPYQLGYDLLRCIKDAKLYLIDNVGHFLPEEIPSIITSAIFADSKA</sequence>
<dbReference type="GO" id="GO:0016787">
    <property type="term" value="F:hydrolase activity"/>
    <property type="evidence" value="ECO:0007669"/>
    <property type="project" value="UniProtKB-KW"/>
</dbReference>
<dbReference type="Pfam" id="PF00561">
    <property type="entry name" value="Abhydrolase_1"/>
    <property type="match status" value="1"/>
</dbReference>
<keyword evidence="3" id="KW-1185">Reference proteome</keyword>
<dbReference type="PANTHER" id="PTHR43798">
    <property type="entry name" value="MONOACYLGLYCEROL LIPASE"/>
    <property type="match status" value="1"/>
</dbReference>
<dbReference type="Proteomes" id="UP001595882">
    <property type="component" value="Unassembled WGS sequence"/>
</dbReference>
<dbReference type="InterPro" id="IPR029058">
    <property type="entry name" value="AB_hydrolase_fold"/>
</dbReference>
<evidence type="ECO:0000259" key="1">
    <source>
        <dbReference type="Pfam" id="PF00561"/>
    </source>
</evidence>
<evidence type="ECO:0000313" key="2">
    <source>
        <dbReference type="EMBL" id="MFC4404814.1"/>
    </source>
</evidence>
<dbReference type="InterPro" id="IPR000639">
    <property type="entry name" value="Epox_hydrolase-like"/>
</dbReference>
<dbReference type="RefSeq" id="WP_390253803.1">
    <property type="nucleotide sequence ID" value="NZ_JBHSDT010000008.1"/>
</dbReference>